<dbReference type="InterPro" id="IPR001077">
    <property type="entry name" value="COMT_C"/>
</dbReference>
<dbReference type="Gene3D" id="1.10.287.1350">
    <property type="match status" value="1"/>
</dbReference>
<feature type="domain" description="O-methyltransferase dimerisation" evidence="5">
    <location>
        <begin position="25"/>
        <end position="100"/>
    </location>
</feature>
<dbReference type="InterPro" id="IPR012967">
    <property type="entry name" value="COMT_dimerisation"/>
</dbReference>
<evidence type="ECO:0000256" key="1">
    <source>
        <dbReference type="ARBA" id="ARBA00022603"/>
    </source>
</evidence>
<dbReference type="Gene3D" id="1.10.10.10">
    <property type="entry name" value="Winged helix-like DNA-binding domain superfamily/Winged helix DNA-binding domain"/>
    <property type="match status" value="1"/>
</dbReference>
<dbReference type="EMBL" id="EU147298">
    <property type="protein sequence ID" value="ABX71108.1"/>
    <property type="molecule type" value="Genomic_DNA"/>
</dbReference>
<reference evidence="6" key="1">
    <citation type="submission" date="2007-09" db="EMBL/GenBank/DDBJ databases">
        <authorList>
            <person name="Zhang X.J."/>
            <person name="Alemany L.B."/>
            <person name="Fiedler H.-P."/>
            <person name="Goodfellow M."/>
            <person name="Parry R.J."/>
        </authorList>
    </citation>
    <scope>NUCLEOTIDE SEQUENCE</scope>
    <source>
        <strain evidence="6">MJ773-88K4</strain>
    </source>
</reference>
<dbReference type="SUPFAM" id="SSF46785">
    <property type="entry name" value="Winged helix' DNA-binding domain"/>
    <property type="match status" value="1"/>
</dbReference>
<sequence>MSEAEKTAAEQFLPNDLYGLQLVLLASGGRLFQIVNALAELGIADLLEGGPLPVSELAERAGADEQALQRVLRATAMLGIFAEGPTGVFSSTPVTKSLTQDNPHGVFPLIRYNHMELTARPFEDILHSLRTGEPAFKQTFGTTFNDYLEQHPEADRFCDEFQTYWAEQFAEEELDQWELGRFSSIADLGGGDGYFLAQALRRYPEMTAYLFDLPWMAKKGEKIFAEHGVGDRVEIVGGDLLKDPVPAGAACYFVKAVFMRFSDEEAEQALRNIRKAVGDDPEARLLIVDSVLKPGNEWDHGKLLDIDMLVLHGGRKRTLDDWNQLFSRTGFALLNEPIYHWDLLECKPV</sequence>
<keyword evidence="2" id="KW-0808">Transferase</keyword>
<accession>B0LJ08</accession>
<dbReference type="PROSITE" id="PS51683">
    <property type="entry name" value="SAM_OMT_II"/>
    <property type="match status" value="1"/>
</dbReference>
<dbReference type="Gene3D" id="3.40.50.150">
    <property type="entry name" value="Vaccinia Virus protein VP39"/>
    <property type="match status" value="1"/>
</dbReference>
<evidence type="ECO:0000256" key="2">
    <source>
        <dbReference type="ARBA" id="ARBA00022679"/>
    </source>
</evidence>
<dbReference type="Pfam" id="PF00891">
    <property type="entry name" value="Methyltransf_2"/>
    <property type="match status" value="1"/>
</dbReference>
<keyword evidence="3" id="KW-0949">S-adenosyl-L-methionine</keyword>
<dbReference type="GO" id="GO:0046983">
    <property type="term" value="F:protein dimerization activity"/>
    <property type="evidence" value="ECO:0007669"/>
    <property type="project" value="InterPro"/>
</dbReference>
<dbReference type="CDD" id="cd02440">
    <property type="entry name" value="AdoMet_MTases"/>
    <property type="match status" value="1"/>
</dbReference>
<dbReference type="InterPro" id="IPR036388">
    <property type="entry name" value="WH-like_DNA-bd_sf"/>
</dbReference>
<dbReference type="AlphaFoldDB" id="B0LJ08"/>
<dbReference type="InterPro" id="IPR016461">
    <property type="entry name" value="COMT-like"/>
</dbReference>
<dbReference type="SUPFAM" id="SSF53335">
    <property type="entry name" value="S-adenosyl-L-methionine-dependent methyltransferases"/>
    <property type="match status" value="1"/>
</dbReference>
<proteinExistence type="predicted"/>
<keyword evidence="1" id="KW-0489">Methyltransferase</keyword>
<dbReference type="GO" id="GO:0032259">
    <property type="term" value="P:methylation"/>
    <property type="evidence" value="ECO:0007669"/>
    <property type="project" value="UniProtKB-KW"/>
</dbReference>
<feature type="domain" description="O-methyltransferase C-terminal" evidence="4">
    <location>
        <begin position="127"/>
        <end position="332"/>
    </location>
</feature>
<name>B0LJ08_STRRH</name>
<evidence type="ECO:0000256" key="3">
    <source>
        <dbReference type="ARBA" id="ARBA00022691"/>
    </source>
</evidence>
<dbReference type="PANTHER" id="PTHR43712:SF2">
    <property type="entry name" value="O-METHYLTRANSFERASE CICE"/>
    <property type="match status" value="1"/>
</dbReference>
<dbReference type="InterPro" id="IPR029063">
    <property type="entry name" value="SAM-dependent_MTases_sf"/>
</dbReference>
<protein>
    <submittedName>
        <fullName evidence="6">Lct25</fullName>
    </submittedName>
</protein>
<evidence type="ECO:0000259" key="5">
    <source>
        <dbReference type="Pfam" id="PF08100"/>
    </source>
</evidence>
<dbReference type="GO" id="GO:0008171">
    <property type="term" value="F:O-methyltransferase activity"/>
    <property type="evidence" value="ECO:0007669"/>
    <property type="project" value="InterPro"/>
</dbReference>
<evidence type="ECO:0000313" key="6">
    <source>
        <dbReference type="EMBL" id="ABX71108.1"/>
    </source>
</evidence>
<organism evidence="6">
    <name type="scientific">Streptomyces rishiriensis</name>
    <dbReference type="NCBI Taxonomy" id="68264"/>
    <lineage>
        <taxon>Bacteria</taxon>
        <taxon>Bacillati</taxon>
        <taxon>Actinomycetota</taxon>
        <taxon>Actinomycetes</taxon>
        <taxon>Kitasatosporales</taxon>
        <taxon>Streptomycetaceae</taxon>
        <taxon>Streptomyces</taxon>
    </lineage>
</organism>
<reference evidence="6" key="2">
    <citation type="journal article" date="2008" name="Antimicrob. Agents Chemother.">
        <title>Biosynthetic investigations of lactonamycin and lactonamycin z: cloning of the biosynthetic gene clusters and discovery of an unusual starter unit.</title>
        <authorList>
            <person name="Zhang X."/>
            <person name="Alemany L.B."/>
            <person name="Fiedler H.P."/>
            <person name="Goodfellow M."/>
            <person name="Parry R.J."/>
        </authorList>
    </citation>
    <scope>NUCLEOTIDE SEQUENCE</scope>
    <source>
        <strain evidence="6">MJ773-88K4</strain>
    </source>
</reference>
<dbReference type="PANTHER" id="PTHR43712">
    <property type="entry name" value="PUTATIVE (AFU_ORTHOLOGUE AFUA_4G14580)-RELATED"/>
    <property type="match status" value="1"/>
</dbReference>
<dbReference type="PIRSF" id="PIRSF005739">
    <property type="entry name" value="O-mtase"/>
    <property type="match status" value="1"/>
</dbReference>
<dbReference type="InterPro" id="IPR036390">
    <property type="entry name" value="WH_DNA-bd_sf"/>
</dbReference>
<evidence type="ECO:0000259" key="4">
    <source>
        <dbReference type="Pfam" id="PF00891"/>
    </source>
</evidence>
<gene>
    <name evidence="6" type="primary">lct25</name>
</gene>
<dbReference type="Pfam" id="PF08100">
    <property type="entry name" value="Dimerisation"/>
    <property type="match status" value="1"/>
</dbReference>